<evidence type="ECO:0000256" key="10">
    <source>
        <dbReference type="SAM" id="MobiDB-lite"/>
    </source>
</evidence>
<evidence type="ECO:0000313" key="12">
    <source>
        <dbReference type="EMBL" id="PWF24180.1"/>
    </source>
</evidence>
<dbReference type="PANTHER" id="PTHR22777">
    <property type="entry name" value="HEMOLYSIN-RELATED"/>
    <property type="match status" value="1"/>
</dbReference>
<evidence type="ECO:0000256" key="8">
    <source>
        <dbReference type="ARBA" id="ARBA00040729"/>
    </source>
</evidence>
<keyword evidence="5 9" id="KW-0129">CBS domain</keyword>
<dbReference type="InterPro" id="IPR044751">
    <property type="entry name" value="Ion_transp-like_CBS"/>
</dbReference>
<dbReference type="InterPro" id="IPR054115">
    <property type="entry name" value="CorC_N"/>
</dbReference>
<dbReference type="Proteomes" id="UP000245212">
    <property type="component" value="Unassembled WGS sequence"/>
</dbReference>
<comment type="similarity">
    <text evidence="1">Belongs to the UPF0053 family.</text>
</comment>
<dbReference type="PANTHER" id="PTHR22777:SF27">
    <property type="entry name" value="MAGNESIUM AND COBALT EFFLUX PROTEIN CORC"/>
    <property type="match status" value="1"/>
</dbReference>
<evidence type="ECO:0000256" key="3">
    <source>
        <dbReference type="ARBA" id="ARBA00022737"/>
    </source>
</evidence>
<keyword evidence="6" id="KW-0170">Cobalt</keyword>
<keyword evidence="4" id="KW-0460">Magnesium</keyword>
<dbReference type="AlphaFoldDB" id="A0A2V1K5L5"/>
<dbReference type="InterPro" id="IPR000644">
    <property type="entry name" value="CBS_dom"/>
</dbReference>
<evidence type="ECO:0000256" key="4">
    <source>
        <dbReference type="ARBA" id="ARBA00022842"/>
    </source>
</evidence>
<dbReference type="InterPro" id="IPR046342">
    <property type="entry name" value="CBS_dom_sf"/>
</dbReference>
<dbReference type="InterPro" id="IPR016169">
    <property type="entry name" value="FAD-bd_PCMH_sub2"/>
</dbReference>
<proteinExistence type="inferred from homology"/>
<protein>
    <recommendedName>
        <fullName evidence="8">Magnesium and cobalt efflux protein CorC</fullName>
    </recommendedName>
</protein>
<feature type="domain" description="CBS" evidence="11">
    <location>
        <begin position="76"/>
        <end position="136"/>
    </location>
</feature>
<dbReference type="SUPFAM" id="SSF56176">
    <property type="entry name" value="FAD-binding/transporter-associated domain-like"/>
    <property type="match status" value="1"/>
</dbReference>
<dbReference type="GO" id="GO:0050660">
    <property type="term" value="F:flavin adenine dinucleotide binding"/>
    <property type="evidence" value="ECO:0007669"/>
    <property type="project" value="InterPro"/>
</dbReference>
<sequence length="297" mass="33530">MSDPNSSGADTAQSSKSPKPSLLDRLQNMLRREPSDREGIKNLLDDARARELIDAESYAMIKGSLAISELTVDDVMVPRSRMDMLEVTQPVNELVTTIIETAHSRFPVYEDDRENILGILLAKDLLRSLLDPDQDIRTLLRPAMFVPETKRLDALLHDFRRTRNHLAIVIDEHGGISGLISMEDVLEQIVGAIEDEYDEDSEQTIFAESDSRWRVLATTDIDQFNASFGTDLPEDEYDTIGGWLASELERIPQRGDQCERGNLTIEVIRADSRRALWLRVQRNQPGLQPAPDALPHD</sequence>
<dbReference type="Gene3D" id="3.30.465.10">
    <property type="match status" value="1"/>
</dbReference>
<comment type="function">
    <text evidence="7">Plays a role in the transport of magnesium and cobalt ions.</text>
</comment>
<reference evidence="13" key="1">
    <citation type="submission" date="2018-05" db="EMBL/GenBank/DDBJ databases">
        <authorList>
            <person name="Li Y."/>
        </authorList>
    </citation>
    <scope>NUCLEOTIDE SEQUENCE [LARGE SCALE GENOMIC DNA]</scope>
    <source>
        <strain evidence="13">3d-2-2</strain>
    </source>
</reference>
<evidence type="ECO:0000256" key="2">
    <source>
        <dbReference type="ARBA" id="ARBA00022448"/>
    </source>
</evidence>
<organism evidence="12 13">
    <name type="scientific">Corticimicrobacter populi</name>
    <dbReference type="NCBI Taxonomy" id="2175229"/>
    <lineage>
        <taxon>Bacteria</taxon>
        <taxon>Pseudomonadati</taxon>
        <taxon>Pseudomonadota</taxon>
        <taxon>Betaproteobacteria</taxon>
        <taxon>Burkholderiales</taxon>
        <taxon>Alcaligenaceae</taxon>
        <taxon>Corticimicrobacter</taxon>
    </lineage>
</organism>
<dbReference type="Pfam" id="PF00571">
    <property type="entry name" value="CBS"/>
    <property type="match status" value="2"/>
</dbReference>
<dbReference type="Gene3D" id="3.10.580.10">
    <property type="entry name" value="CBS-domain"/>
    <property type="match status" value="1"/>
</dbReference>
<dbReference type="Pfam" id="PF03471">
    <property type="entry name" value="CorC_HlyC"/>
    <property type="match status" value="1"/>
</dbReference>
<evidence type="ECO:0000313" key="13">
    <source>
        <dbReference type="Proteomes" id="UP000245212"/>
    </source>
</evidence>
<dbReference type="CDD" id="cd04590">
    <property type="entry name" value="CBS_pair_CorC_HlyC_assoc"/>
    <property type="match status" value="1"/>
</dbReference>
<feature type="compositionally biased region" description="Polar residues" evidence="10">
    <location>
        <begin position="1"/>
        <end position="18"/>
    </location>
</feature>
<dbReference type="GO" id="GO:0005886">
    <property type="term" value="C:plasma membrane"/>
    <property type="evidence" value="ECO:0007669"/>
    <property type="project" value="TreeGrafter"/>
</dbReference>
<evidence type="ECO:0000259" key="11">
    <source>
        <dbReference type="PROSITE" id="PS51371"/>
    </source>
</evidence>
<dbReference type="SUPFAM" id="SSF54631">
    <property type="entry name" value="CBS-domain pair"/>
    <property type="match status" value="1"/>
</dbReference>
<dbReference type="RefSeq" id="WP_109061458.1">
    <property type="nucleotide sequence ID" value="NZ_QETA01000002.1"/>
</dbReference>
<evidence type="ECO:0000256" key="6">
    <source>
        <dbReference type="ARBA" id="ARBA00023285"/>
    </source>
</evidence>
<feature type="domain" description="CBS" evidence="11">
    <location>
        <begin position="139"/>
        <end position="196"/>
    </location>
</feature>
<evidence type="ECO:0000256" key="5">
    <source>
        <dbReference type="ARBA" id="ARBA00023122"/>
    </source>
</evidence>
<evidence type="ECO:0000256" key="1">
    <source>
        <dbReference type="ARBA" id="ARBA00006337"/>
    </source>
</evidence>
<dbReference type="InterPro" id="IPR005170">
    <property type="entry name" value="Transptr-assoc_dom"/>
</dbReference>
<gene>
    <name evidence="12" type="ORF">DD235_07760</name>
</gene>
<keyword evidence="3" id="KW-0677">Repeat</keyword>
<feature type="region of interest" description="Disordered" evidence="10">
    <location>
        <begin position="1"/>
        <end position="22"/>
    </location>
</feature>
<dbReference type="InterPro" id="IPR036318">
    <property type="entry name" value="FAD-bd_PCMH-like_sf"/>
</dbReference>
<evidence type="ECO:0000256" key="7">
    <source>
        <dbReference type="ARBA" id="ARBA00037273"/>
    </source>
</evidence>
<dbReference type="Pfam" id="PF21917">
    <property type="entry name" value="NMB0537_N"/>
    <property type="match status" value="1"/>
</dbReference>
<keyword evidence="2" id="KW-0813">Transport</keyword>
<evidence type="ECO:0000256" key="9">
    <source>
        <dbReference type="PROSITE-ProRule" id="PRU00703"/>
    </source>
</evidence>
<dbReference type="EMBL" id="QETA01000002">
    <property type="protein sequence ID" value="PWF24180.1"/>
    <property type="molecule type" value="Genomic_DNA"/>
</dbReference>
<dbReference type="SMART" id="SM01091">
    <property type="entry name" value="CorC_HlyC"/>
    <property type="match status" value="1"/>
</dbReference>
<keyword evidence="13" id="KW-1185">Reference proteome</keyword>
<accession>A0A2V1K5L5</accession>
<dbReference type="PROSITE" id="PS51371">
    <property type="entry name" value="CBS"/>
    <property type="match status" value="2"/>
</dbReference>
<name>A0A2V1K5L5_9BURK</name>
<dbReference type="FunFam" id="3.10.580.10:FF:000002">
    <property type="entry name" value="Magnesium/cobalt efflux protein CorC"/>
    <property type="match status" value="1"/>
</dbReference>
<comment type="caution">
    <text evidence="12">The sequence shown here is derived from an EMBL/GenBank/DDBJ whole genome shotgun (WGS) entry which is preliminary data.</text>
</comment>